<dbReference type="PANTHER" id="PTHR22749:SF6">
    <property type="entry name" value="RIBOFLAVIN KINASE"/>
    <property type="match status" value="1"/>
</dbReference>
<dbReference type="InterPro" id="IPR023465">
    <property type="entry name" value="Riboflavin_kinase_dom_sf"/>
</dbReference>
<evidence type="ECO:0000256" key="9">
    <source>
        <dbReference type="ARBA" id="ARBA00022827"/>
    </source>
</evidence>
<comment type="pathway">
    <text evidence="2 14">Cofactor biosynthesis; FMN biosynthesis; FMN from riboflavin (ATP route): step 1/1.</text>
</comment>
<evidence type="ECO:0000256" key="12">
    <source>
        <dbReference type="ARBA" id="ARBA00047880"/>
    </source>
</evidence>
<dbReference type="UniPathway" id="UPA00276">
    <property type="reaction ID" value="UER00406"/>
</dbReference>
<dbReference type="SMART" id="SM00904">
    <property type="entry name" value="Flavokinase"/>
    <property type="match status" value="1"/>
</dbReference>
<dbReference type="GO" id="GO:0008531">
    <property type="term" value="F:riboflavin kinase activity"/>
    <property type="evidence" value="ECO:0007669"/>
    <property type="project" value="UniProtKB-UniRule"/>
</dbReference>
<evidence type="ECO:0000256" key="13">
    <source>
        <dbReference type="ARBA" id="ARBA00049494"/>
    </source>
</evidence>
<dbReference type="SUPFAM" id="SSF52374">
    <property type="entry name" value="Nucleotidylyl transferase"/>
    <property type="match status" value="1"/>
</dbReference>
<keyword evidence="7 14" id="KW-0547">Nucleotide-binding</keyword>
<dbReference type="NCBIfam" id="NF004162">
    <property type="entry name" value="PRK05627.1-5"/>
    <property type="match status" value="1"/>
</dbReference>
<dbReference type="AlphaFoldDB" id="A0A0R1S4V9"/>
<sequence length="293" mass="33174">MLALGFFDGVHLGHQKLIKRAKIVANEKHLPLMVMTFDRHPKEIYAGKTNFRYIDTLTEKADKIAALGVDYLAIAPFTHGFSKLSPQEFVDQVIVALKADTVVAGFDYTFGPKDVANMENLPYFAKNRFEIVILPEQTSGGSKIGSTAIRKAIKEGKIDLATELLGSHYITSGIVGHGKRNGHKLGYPTANLILEDRKVIPKIGVYATRTLVNGKWYESMTSVGYNVTIGNSNQIYIETNIFDFDENIYDEPITIEWYKYTRGEIKFDSLDELKKQLDLDQIEIKNYFRHKKD</sequence>
<keyword evidence="9 14" id="KW-0274">FAD</keyword>
<evidence type="ECO:0000313" key="16">
    <source>
        <dbReference type="EMBL" id="KRL64032.1"/>
    </source>
</evidence>
<dbReference type="EC" id="2.7.1.26" evidence="14"/>
<keyword evidence="4 14" id="KW-0288">FMN</keyword>
<evidence type="ECO:0000256" key="5">
    <source>
        <dbReference type="ARBA" id="ARBA00022679"/>
    </source>
</evidence>
<evidence type="ECO:0000256" key="3">
    <source>
        <dbReference type="ARBA" id="ARBA00022630"/>
    </source>
</evidence>
<evidence type="ECO:0000256" key="2">
    <source>
        <dbReference type="ARBA" id="ARBA00005201"/>
    </source>
</evidence>
<comment type="catalytic activity">
    <reaction evidence="12 14">
        <text>riboflavin + ATP = FMN + ADP + H(+)</text>
        <dbReference type="Rhea" id="RHEA:14357"/>
        <dbReference type="ChEBI" id="CHEBI:15378"/>
        <dbReference type="ChEBI" id="CHEBI:30616"/>
        <dbReference type="ChEBI" id="CHEBI:57986"/>
        <dbReference type="ChEBI" id="CHEBI:58210"/>
        <dbReference type="ChEBI" id="CHEBI:456216"/>
        <dbReference type="EC" id="2.7.1.26"/>
    </reaction>
</comment>
<keyword evidence="5 14" id="KW-0808">Transferase</keyword>
<dbReference type="Gene3D" id="2.40.30.30">
    <property type="entry name" value="Riboflavin kinase-like"/>
    <property type="match status" value="1"/>
</dbReference>
<accession>A0A0R1S4V9</accession>
<dbReference type="InterPro" id="IPR002606">
    <property type="entry name" value="Riboflavin_kinase_bac"/>
</dbReference>
<dbReference type="Pfam" id="PF01687">
    <property type="entry name" value="Flavokinase"/>
    <property type="match status" value="1"/>
</dbReference>
<evidence type="ECO:0000256" key="14">
    <source>
        <dbReference type="PIRNR" id="PIRNR004491"/>
    </source>
</evidence>
<dbReference type="PANTHER" id="PTHR22749">
    <property type="entry name" value="RIBOFLAVIN KINASE/FMN ADENYLYLTRANSFERASE"/>
    <property type="match status" value="1"/>
</dbReference>
<comment type="pathway">
    <text evidence="1 14">Cofactor biosynthesis; FAD biosynthesis; FAD from FMN: step 1/1.</text>
</comment>
<keyword evidence="10 14" id="KW-0067">ATP-binding</keyword>
<dbReference type="GO" id="GO:0006747">
    <property type="term" value="P:FAD biosynthetic process"/>
    <property type="evidence" value="ECO:0007669"/>
    <property type="project" value="UniProtKB-UniRule"/>
</dbReference>
<name>A0A0R1S4V9_9LACO</name>
<evidence type="ECO:0000256" key="1">
    <source>
        <dbReference type="ARBA" id="ARBA00004726"/>
    </source>
</evidence>
<reference evidence="16 17" key="1">
    <citation type="journal article" date="2015" name="Genome Announc.">
        <title>Expanding the biotechnology potential of lactobacilli through comparative genomics of 213 strains and associated genera.</title>
        <authorList>
            <person name="Sun Z."/>
            <person name="Harris H.M."/>
            <person name="McCann A."/>
            <person name="Guo C."/>
            <person name="Argimon S."/>
            <person name="Zhang W."/>
            <person name="Yang X."/>
            <person name="Jeffery I.B."/>
            <person name="Cooney J.C."/>
            <person name="Kagawa T.F."/>
            <person name="Liu W."/>
            <person name="Song Y."/>
            <person name="Salvetti E."/>
            <person name="Wrobel A."/>
            <person name="Rasinkangas P."/>
            <person name="Parkhill J."/>
            <person name="Rea M.C."/>
            <person name="O'Sullivan O."/>
            <person name="Ritari J."/>
            <person name="Douillard F.P."/>
            <person name="Paul Ross R."/>
            <person name="Yang R."/>
            <person name="Briner A.E."/>
            <person name="Felis G.E."/>
            <person name="de Vos W.M."/>
            <person name="Barrangou R."/>
            <person name="Klaenhammer T.R."/>
            <person name="Caufield P.W."/>
            <person name="Cui Y."/>
            <person name="Zhang H."/>
            <person name="O'Toole P.W."/>
        </authorList>
    </citation>
    <scope>NUCLEOTIDE SEQUENCE [LARGE SCALE GENOMIC DNA]</scope>
    <source>
        <strain evidence="16 17">DSM 15354</strain>
    </source>
</reference>
<dbReference type="InterPro" id="IPR015864">
    <property type="entry name" value="FAD_synthase"/>
</dbReference>
<dbReference type="CDD" id="cd02064">
    <property type="entry name" value="FAD_synthetase_N"/>
    <property type="match status" value="1"/>
</dbReference>
<evidence type="ECO:0000259" key="15">
    <source>
        <dbReference type="SMART" id="SM00904"/>
    </source>
</evidence>
<dbReference type="Proteomes" id="UP000051931">
    <property type="component" value="Unassembled WGS sequence"/>
</dbReference>
<dbReference type="eggNOG" id="COG0196">
    <property type="taxonomic scope" value="Bacteria"/>
</dbReference>
<evidence type="ECO:0000256" key="11">
    <source>
        <dbReference type="ARBA" id="ARBA00023268"/>
    </source>
</evidence>
<comment type="catalytic activity">
    <reaction evidence="13 14">
        <text>FMN + ATP + H(+) = FAD + diphosphate</text>
        <dbReference type="Rhea" id="RHEA:17237"/>
        <dbReference type="ChEBI" id="CHEBI:15378"/>
        <dbReference type="ChEBI" id="CHEBI:30616"/>
        <dbReference type="ChEBI" id="CHEBI:33019"/>
        <dbReference type="ChEBI" id="CHEBI:57692"/>
        <dbReference type="ChEBI" id="CHEBI:58210"/>
        <dbReference type="EC" id="2.7.7.2"/>
    </reaction>
</comment>
<dbReference type="Gene3D" id="3.40.50.620">
    <property type="entry name" value="HUPs"/>
    <property type="match status" value="1"/>
</dbReference>
<keyword evidence="3 14" id="KW-0285">Flavoprotein</keyword>
<dbReference type="GO" id="GO:0003919">
    <property type="term" value="F:FMN adenylyltransferase activity"/>
    <property type="evidence" value="ECO:0007669"/>
    <property type="project" value="UniProtKB-UniRule"/>
</dbReference>
<dbReference type="InterPro" id="IPR015865">
    <property type="entry name" value="Riboflavin_kinase_bac/euk"/>
</dbReference>
<keyword evidence="17" id="KW-1185">Reference proteome</keyword>
<dbReference type="PATRIC" id="fig|1122152.4.peg.284"/>
<proteinExistence type="inferred from homology"/>
<evidence type="ECO:0000313" key="17">
    <source>
        <dbReference type="Proteomes" id="UP000051931"/>
    </source>
</evidence>
<keyword evidence="6 14" id="KW-0548">Nucleotidyltransferase</keyword>
<dbReference type="Pfam" id="PF06574">
    <property type="entry name" value="FAD_syn"/>
    <property type="match status" value="1"/>
</dbReference>
<dbReference type="SUPFAM" id="SSF82114">
    <property type="entry name" value="Riboflavin kinase-like"/>
    <property type="match status" value="1"/>
</dbReference>
<keyword evidence="8 14" id="KW-0418">Kinase</keyword>
<evidence type="ECO:0000256" key="10">
    <source>
        <dbReference type="ARBA" id="ARBA00022840"/>
    </source>
</evidence>
<dbReference type="NCBIfam" id="TIGR00083">
    <property type="entry name" value="ribF"/>
    <property type="match status" value="1"/>
</dbReference>
<dbReference type="InterPro" id="IPR023468">
    <property type="entry name" value="Riboflavin_kinase"/>
</dbReference>
<dbReference type="GO" id="GO:0009398">
    <property type="term" value="P:FMN biosynthetic process"/>
    <property type="evidence" value="ECO:0007669"/>
    <property type="project" value="UniProtKB-UniRule"/>
</dbReference>
<evidence type="ECO:0000256" key="4">
    <source>
        <dbReference type="ARBA" id="ARBA00022643"/>
    </source>
</evidence>
<dbReference type="EMBL" id="AZFB01000001">
    <property type="protein sequence ID" value="KRL64032.1"/>
    <property type="molecule type" value="Genomic_DNA"/>
</dbReference>
<evidence type="ECO:0000256" key="8">
    <source>
        <dbReference type="ARBA" id="ARBA00022777"/>
    </source>
</evidence>
<dbReference type="STRING" id="1122152.GCA_000425905_00398"/>
<dbReference type="UniPathway" id="UPA00277">
    <property type="reaction ID" value="UER00407"/>
</dbReference>
<evidence type="ECO:0000256" key="6">
    <source>
        <dbReference type="ARBA" id="ARBA00022695"/>
    </source>
</evidence>
<gene>
    <name evidence="16" type="ORF">FC23_GL000280</name>
</gene>
<comment type="similarity">
    <text evidence="14">Belongs to the ribF family.</text>
</comment>
<feature type="domain" description="Riboflavin kinase" evidence="15">
    <location>
        <begin position="164"/>
        <end position="289"/>
    </location>
</feature>
<dbReference type="InterPro" id="IPR014729">
    <property type="entry name" value="Rossmann-like_a/b/a_fold"/>
</dbReference>
<dbReference type="GO" id="GO:0005524">
    <property type="term" value="F:ATP binding"/>
    <property type="evidence" value="ECO:0007669"/>
    <property type="project" value="UniProtKB-UniRule"/>
</dbReference>
<dbReference type="FunFam" id="3.40.50.620:FF:000021">
    <property type="entry name" value="Riboflavin biosynthesis protein"/>
    <property type="match status" value="1"/>
</dbReference>
<protein>
    <recommendedName>
        <fullName evidence="14">Riboflavin biosynthesis protein</fullName>
    </recommendedName>
    <domain>
        <recommendedName>
            <fullName evidence="14">Riboflavin kinase</fullName>
            <ecNumber evidence="14">2.7.1.26</ecNumber>
        </recommendedName>
        <alternativeName>
            <fullName evidence="14">Flavokinase</fullName>
        </alternativeName>
    </domain>
    <domain>
        <recommendedName>
            <fullName evidence="14">FMN adenylyltransferase</fullName>
            <ecNumber evidence="14">2.7.7.2</ecNumber>
        </recommendedName>
        <alternativeName>
            <fullName evidence="14">FAD pyrophosphorylase</fullName>
        </alternativeName>
        <alternativeName>
            <fullName evidence="14">FAD synthase</fullName>
        </alternativeName>
    </domain>
</protein>
<keyword evidence="11" id="KW-0511">Multifunctional enzyme</keyword>
<dbReference type="PIRSF" id="PIRSF004491">
    <property type="entry name" value="FAD_Synth"/>
    <property type="match status" value="1"/>
</dbReference>
<organism evidence="16 17">
    <name type="scientific">Lactobacillus psittaci DSM 15354</name>
    <dbReference type="NCBI Taxonomy" id="1122152"/>
    <lineage>
        <taxon>Bacteria</taxon>
        <taxon>Bacillati</taxon>
        <taxon>Bacillota</taxon>
        <taxon>Bacilli</taxon>
        <taxon>Lactobacillales</taxon>
        <taxon>Lactobacillaceae</taxon>
        <taxon>Lactobacillus</taxon>
    </lineage>
</organism>
<comment type="caution">
    <text evidence="16">The sequence shown here is derived from an EMBL/GenBank/DDBJ whole genome shotgun (WGS) entry which is preliminary data.</text>
</comment>
<evidence type="ECO:0000256" key="7">
    <source>
        <dbReference type="ARBA" id="ARBA00022741"/>
    </source>
</evidence>
<dbReference type="GO" id="GO:0009231">
    <property type="term" value="P:riboflavin biosynthetic process"/>
    <property type="evidence" value="ECO:0007669"/>
    <property type="project" value="InterPro"/>
</dbReference>
<dbReference type="EC" id="2.7.7.2" evidence="14"/>